<dbReference type="RefSeq" id="WP_420069991.1">
    <property type="nucleotide sequence ID" value="NZ_JBCHKQ010000004.1"/>
</dbReference>
<gene>
    <name evidence="5" type="ORF">WKV44_08270</name>
</gene>
<dbReference type="InterPro" id="IPR019734">
    <property type="entry name" value="TPR_rpt"/>
</dbReference>
<keyword evidence="2 3" id="KW-0802">TPR repeat</keyword>
<feature type="chain" id="PRO_5046081596" evidence="4">
    <location>
        <begin position="26"/>
        <end position="663"/>
    </location>
</feature>
<dbReference type="Proteomes" id="UP001466331">
    <property type="component" value="Unassembled WGS sequence"/>
</dbReference>
<dbReference type="InterPro" id="IPR011990">
    <property type="entry name" value="TPR-like_helical_dom_sf"/>
</dbReference>
<dbReference type="PROSITE" id="PS50005">
    <property type="entry name" value="TPR"/>
    <property type="match status" value="5"/>
</dbReference>
<evidence type="ECO:0000313" key="6">
    <source>
        <dbReference type="Proteomes" id="UP001466331"/>
    </source>
</evidence>
<proteinExistence type="predicted"/>
<protein>
    <submittedName>
        <fullName evidence="5">Tetratricopeptide repeat protein</fullName>
    </submittedName>
</protein>
<dbReference type="PANTHER" id="PTHR45586">
    <property type="entry name" value="TPR REPEAT-CONTAINING PROTEIN PA4667"/>
    <property type="match status" value="1"/>
</dbReference>
<evidence type="ECO:0000313" key="5">
    <source>
        <dbReference type="EMBL" id="MEM5948538.1"/>
    </source>
</evidence>
<accession>A0ABU9UCZ4</accession>
<dbReference type="EMBL" id="JBCHKQ010000004">
    <property type="protein sequence ID" value="MEM5948538.1"/>
    <property type="molecule type" value="Genomic_DNA"/>
</dbReference>
<dbReference type="SUPFAM" id="SSF48452">
    <property type="entry name" value="TPR-like"/>
    <property type="match status" value="1"/>
</dbReference>
<dbReference type="Gene3D" id="1.25.40.10">
    <property type="entry name" value="Tetratricopeptide repeat domain"/>
    <property type="match status" value="2"/>
</dbReference>
<evidence type="ECO:0000256" key="3">
    <source>
        <dbReference type="PROSITE-ProRule" id="PRU00339"/>
    </source>
</evidence>
<feature type="repeat" description="TPR" evidence="3">
    <location>
        <begin position="264"/>
        <end position="297"/>
    </location>
</feature>
<keyword evidence="1" id="KW-0677">Repeat</keyword>
<evidence type="ECO:0000256" key="2">
    <source>
        <dbReference type="ARBA" id="ARBA00022803"/>
    </source>
</evidence>
<name>A0ABU9UCZ4_9SPIR</name>
<evidence type="ECO:0000256" key="4">
    <source>
        <dbReference type="SAM" id="SignalP"/>
    </source>
</evidence>
<keyword evidence="6" id="KW-1185">Reference proteome</keyword>
<comment type="caution">
    <text evidence="5">The sequence shown here is derived from an EMBL/GenBank/DDBJ whole genome shotgun (WGS) entry which is preliminary data.</text>
</comment>
<dbReference type="PANTHER" id="PTHR45586:SF1">
    <property type="entry name" value="LIPOPOLYSACCHARIDE ASSEMBLY PROTEIN B"/>
    <property type="match status" value="1"/>
</dbReference>
<reference evidence="5 6" key="1">
    <citation type="submission" date="2024-03" db="EMBL/GenBank/DDBJ databases">
        <title>Ignisphaera cupida sp. nov., a hyperthermophilic hydrolytic archaeon from a hot spring of Kamchatka, and proposal of Ignisphaeraceae fam. nov.</title>
        <authorList>
            <person name="Podosokorskaya O.A."/>
            <person name="Elcheninov A.G."/>
            <person name="Maltseva A.I."/>
            <person name="Zayulina K.S."/>
            <person name="Novikov A."/>
            <person name="Merkel A.Y."/>
        </authorList>
    </citation>
    <scope>NUCLEOTIDE SEQUENCE [LARGE SCALE GENOMIC DNA]</scope>
    <source>
        <strain evidence="5 6">38H-sp</strain>
    </source>
</reference>
<organism evidence="5 6">
    <name type="scientific">Rarispira pelagica</name>
    <dbReference type="NCBI Taxonomy" id="3141764"/>
    <lineage>
        <taxon>Bacteria</taxon>
        <taxon>Pseudomonadati</taxon>
        <taxon>Spirochaetota</taxon>
        <taxon>Spirochaetia</taxon>
        <taxon>Winmispirales</taxon>
        <taxon>Winmispiraceae</taxon>
        <taxon>Rarispira</taxon>
    </lineage>
</organism>
<feature type="signal peptide" evidence="4">
    <location>
        <begin position="1"/>
        <end position="25"/>
    </location>
</feature>
<feature type="repeat" description="TPR" evidence="3">
    <location>
        <begin position="128"/>
        <end position="161"/>
    </location>
</feature>
<sequence>MGAKKATLLMLFILTIRVFSQNALSAPEFFSSAYAHYVKEDYYAAITDYKKAIEQNRFYADAYAGLADCYVALRDYKTALFYASKARDINPFSVPFLLLNARIMMLLGKLDEAASLIEKVKRLEPKNPEALLAEAELSIAKGDFSYALMRYQDALRIFPEHRGVLASLAILYDYSGDYESAKKYLDAALRLYPLDVDIYLLAAEYAAKRKDWKNLEDHARDALSIDNKSQQALVFLATAQIARKNYDDAIKTISELIGMSPDSPSTWYLDAMAKAKKGDKKSAIRSLSRLVEIKPDDELARFYLEMLATESLDIKDELRKRLADYHFSSAKAYKEKFLSDKAFMQYRYGLRLFPVDIDANLDFAVMLRERGFLNRYADRLNFLLSLGYSKEVADLKEVADITLSDDVSSRWSSDIFTIEPPSVSVFVALSENSIFTTHPFAGPAVMDALSFTCQQDRRINLIADNAIYYDWEKAFESARAQGVAFFALIEANETERFFSLAYKLYHAQSGRLVAQFDIRKSGNDRVFSAVTRLGEELIGALPFYATIAERKFDKVLINAGASSGLEVDTEFIVLDPEKVTIDPASGKYNYKESDILGTVKITALSDIVSEGQLTISSIFDMVNKGDMLIAKPVSEQGQEKKAAVLSEDSGTVLDKIISFLAGK</sequence>
<feature type="repeat" description="TPR" evidence="3">
    <location>
        <begin position="230"/>
        <end position="263"/>
    </location>
</feature>
<feature type="repeat" description="TPR" evidence="3">
    <location>
        <begin position="60"/>
        <end position="93"/>
    </location>
</feature>
<dbReference type="Pfam" id="PF14559">
    <property type="entry name" value="TPR_19"/>
    <property type="match status" value="2"/>
</dbReference>
<dbReference type="InterPro" id="IPR051012">
    <property type="entry name" value="CellSynth/LPSAsmb/PSIAsmb"/>
</dbReference>
<feature type="repeat" description="TPR" evidence="3">
    <location>
        <begin position="162"/>
        <end position="195"/>
    </location>
</feature>
<dbReference type="SMART" id="SM00028">
    <property type="entry name" value="TPR"/>
    <property type="match status" value="8"/>
</dbReference>
<evidence type="ECO:0000256" key="1">
    <source>
        <dbReference type="ARBA" id="ARBA00022737"/>
    </source>
</evidence>
<dbReference type="Pfam" id="PF13432">
    <property type="entry name" value="TPR_16"/>
    <property type="match status" value="1"/>
</dbReference>
<keyword evidence="4" id="KW-0732">Signal</keyword>